<keyword evidence="1" id="KW-0732">Signal</keyword>
<protein>
    <submittedName>
        <fullName evidence="2">Uncharacterized protein</fullName>
    </submittedName>
</protein>
<feature type="chain" id="PRO_5030911972" evidence="1">
    <location>
        <begin position="26"/>
        <end position="788"/>
    </location>
</feature>
<dbReference type="AlphaFoldDB" id="A0A7Y0Q7B6"/>
<dbReference type="EMBL" id="JABBXH010000002">
    <property type="protein sequence ID" value="NMP30890.1"/>
    <property type="molecule type" value="Genomic_DNA"/>
</dbReference>
<organism evidence="2 3">
    <name type="scientific">Thalassotalea algicola</name>
    <dbReference type="NCBI Taxonomy" id="2716224"/>
    <lineage>
        <taxon>Bacteria</taxon>
        <taxon>Pseudomonadati</taxon>
        <taxon>Pseudomonadota</taxon>
        <taxon>Gammaproteobacteria</taxon>
        <taxon>Alteromonadales</taxon>
        <taxon>Colwelliaceae</taxon>
        <taxon>Thalassotalea</taxon>
    </lineage>
</organism>
<dbReference type="RefSeq" id="WP_169074242.1">
    <property type="nucleotide sequence ID" value="NZ_JABBXH010000002.1"/>
</dbReference>
<gene>
    <name evidence="2" type="ORF">HII17_04875</name>
</gene>
<evidence type="ECO:0000313" key="2">
    <source>
        <dbReference type="EMBL" id="NMP30890.1"/>
    </source>
</evidence>
<dbReference type="Proteomes" id="UP000568664">
    <property type="component" value="Unassembled WGS sequence"/>
</dbReference>
<evidence type="ECO:0000313" key="3">
    <source>
        <dbReference type="Proteomes" id="UP000568664"/>
    </source>
</evidence>
<keyword evidence="3" id="KW-1185">Reference proteome</keyword>
<sequence>MRHSNTALKLLFSLILSTLCFSALATKCDVDQDNDIDRLDISQIFKDRGKSAVNIDDPRDADSNMLINITDGRLCQRSCTLPRCAEPEPEPEISEYKIVVAISNANPTKLEASSSVKLNFSGPELVNEDIETVNPLTLTGPIKLATLQLRATPEEGQDIKIVANADGYIDTGASILLSPNQQHYYVELMLVKDEDGEAAPGILVTSQSIQNNIKDGKVVSPIELTSEVAFGSPAIRVSIPAGTEMTGSTGNLIDATKLKVVTYDPYEAQALDAYPGGLNVIADATSFSINGEVQDGEREINFKSAGFAAINIEDDAGNKVKRFSQDIEVAMQVKWGTQDAEGNTIKVGDTIPIWSYDEDTGKWSYEKEGTVQDLYFLDGMFDLIFPINHLSYFNLDWHFGAKCPSAQFVLSDLDGKLLDADEISKLSFLLTIDSPPAINRWFFPGSINNNNFHFINAPAGFSGRLNVFDQTRTTIMGVAEFTNICQTEQAQYDINVGQDDDLSFEHAMELANLLLSRPLDFKQHGISEAESDISTIITTAARLLAIGDERGQELFDIATEIIHQYAEAFLDNVDPIYEQRLLDHLPFIDPSAAFGGSEGYGCIHPEVLNLIGEIVKNHVAYEQFGGTGIYSISDSILQFLDRAGREYLSFSPDGLAYTALGVSEFVRCGFDISAKLQFFGYDGGTLDQEILDHFESVVLLNVDKMRKDIDLELSTNINLGSDLFKPVGVITYSTAATFDFILQDALQVATDLMAISKFSTEGLAEINVQIAFLQSLRDNGKVLGAPAG</sequence>
<evidence type="ECO:0000256" key="1">
    <source>
        <dbReference type="SAM" id="SignalP"/>
    </source>
</evidence>
<reference evidence="2 3" key="1">
    <citation type="submission" date="2020-04" db="EMBL/GenBank/DDBJ databases">
        <title>Thalassotalea sp. M1531, isolated from the surface of marine red alga.</title>
        <authorList>
            <person name="Pang L."/>
            <person name="Lu D.-C."/>
        </authorList>
    </citation>
    <scope>NUCLEOTIDE SEQUENCE [LARGE SCALE GENOMIC DNA]</scope>
    <source>
        <strain evidence="2 3">M1531</strain>
    </source>
</reference>
<dbReference type="PROSITE" id="PS00018">
    <property type="entry name" value="EF_HAND_1"/>
    <property type="match status" value="1"/>
</dbReference>
<proteinExistence type="predicted"/>
<accession>A0A7Y0Q7B6</accession>
<dbReference type="InterPro" id="IPR018247">
    <property type="entry name" value="EF_Hand_1_Ca_BS"/>
</dbReference>
<comment type="caution">
    <text evidence="2">The sequence shown here is derived from an EMBL/GenBank/DDBJ whole genome shotgun (WGS) entry which is preliminary data.</text>
</comment>
<name>A0A7Y0Q7B6_9GAMM</name>
<feature type="signal peptide" evidence="1">
    <location>
        <begin position="1"/>
        <end position="25"/>
    </location>
</feature>